<dbReference type="Proteomes" id="UP000621510">
    <property type="component" value="Unassembled WGS sequence"/>
</dbReference>
<dbReference type="Pfam" id="PF13416">
    <property type="entry name" value="SBP_bac_8"/>
    <property type="match status" value="1"/>
</dbReference>
<keyword evidence="3" id="KW-0732">Signal</keyword>
<organism evidence="5 6">
    <name type="scientific">Streptomyces endocoffeicus</name>
    <dbReference type="NCBI Taxonomy" id="2898945"/>
    <lineage>
        <taxon>Bacteria</taxon>
        <taxon>Bacillati</taxon>
        <taxon>Actinomycetota</taxon>
        <taxon>Actinomycetes</taxon>
        <taxon>Kitasatosporales</taxon>
        <taxon>Streptomycetaceae</taxon>
        <taxon>Streptomyces</taxon>
    </lineage>
</organism>
<gene>
    <name evidence="5" type="ORF">JK364_00100</name>
</gene>
<accession>A0ABS1PEM1</accession>
<keyword evidence="2" id="KW-0813">Transport</keyword>
<dbReference type="PANTHER" id="PTHR30006:SF3">
    <property type="entry name" value="THIAMINE-BINDING PERIPLASMIC PROTEIN"/>
    <property type="match status" value="1"/>
</dbReference>
<evidence type="ECO:0000313" key="5">
    <source>
        <dbReference type="EMBL" id="MBL1110824.1"/>
    </source>
</evidence>
<comment type="caution">
    <text evidence="5">The sequence shown here is derived from an EMBL/GenBank/DDBJ whole genome shotgun (WGS) entry which is preliminary data.</text>
</comment>
<keyword evidence="6" id="KW-1185">Reference proteome</keyword>
<evidence type="ECO:0000313" key="6">
    <source>
        <dbReference type="Proteomes" id="UP000621510"/>
    </source>
</evidence>
<dbReference type="SUPFAM" id="SSF53850">
    <property type="entry name" value="Periplasmic binding protein-like II"/>
    <property type="match status" value="1"/>
</dbReference>
<dbReference type="InterPro" id="IPR006059">
    <property type="entry name" value="SBP"/>
</dbReference>
<evidence type="ECO:0000256" key="3">
    <source>
        <dbReference type="ARBA" id="ARBA00022729"/>
    </source>
</evidence>
<dbReference type="Gene3D" id="3.40.190.10">
    <property type="entry name" value="Periplasmic binding protein-like II"/>
    <property type="match status" value="2"/>
</dbReference>
<dbReference type="PANTHER" id="PTHR30006">
    <property type="entry name" value="THIAMINE-BINDING PERIPLASMIC PROTEIN-RELATED"/>
    <property type="match status" value="1"/>
</dbReference>
<evidence type="ECO:0000256" key="4">
    <source>
        <dbReference type="ARBA" id="ARBA00022764"/>
    </source>
</evidence>
<dbReference type="EMBL" id="JAERRG010000001">
    <property type="protein sequence ID" value="MBL1110824.1"/>
    <property type="molecule type" value="Genomic_DNA"/>
</dbReference>
<proteinExistence type="predicted"/>
<sequence>MAAVVSLVLSVTAACGVGGGGGGKDSLVFVSYGKGAYQDGQQQAWLKPFEARTGTKIVIDGPSDNAKLKAMVKSGKVTWDVMDTDAFTARENCGTLFEKIDMGELANDFPPGTLSECGVPDAMFGLILMYNEKTYGAHPPTRLADFFDAKAFPGKRLIYSGDPGVGTLEAGLLADGVAPKDLYPLDVHRALGVYDRIKPDLTLAQTYGQQQQSMVGNQADMALVVSARAYSALAAGGTSWKPVWDRVPVTWDVLTIPKGSPHKKRAQELIKFASQPKQSAKFAALAGAGPANTAARPALNKLQRQVDVFGEAHKNTQVVIDGQWWSENRATVVNAWTKWMTG</sequence>
<evidence type="ECO:0000256" key="1">
    <source>
        <dbReference type="ARBA" id="ARBA00004418"/>
    </source>
</evidence>
<reference evidence="5 6" key="1">
    <citation type="submission" date="2021-01" db="EMBL/GenBank/DDBJ databases">
        <title>WGS of actinomycetes isolated from Thailand.</title>
        <authorList>
            <person name="Thawai C."/>
        </authorList>
    </citation>
    <scope>NUCLEOTIDE SEQUENCE [LARGE SCALE GENOMIC DNA]</scope>
    <source>
        <strain evidence="5 6">CA3R110</strain>
    </source>
</reference>
<keyword evidence="4" id="KW-0574">Periplasm</keyword>
<name>A0ABS1PEM1_9ACTN</name>
<comment type="subcellular location">
    <subcellularLocation>
        <location evidence="1">Periplasm</location>
    </subcellularLocation>
</comment>
<protein>
    <submittedName>
        <fullName evidence="5">Extracellular solute-binding protein</fullName>
    </submittedName>
</protein>
<evidence type="ECO:0000256" key="2">
    <source>
        <dbReference type="ARBA" id="ARBA00022448"/>
    </source>
</evidence>